<comment type="caution">
    <text evidence="5">The sequence shown here is derived from an EMBL/GenBank/DDBJ whole genome shotgun (WGS) entry which is preliminary data.</text>
</comment>
<reference evidence="5" key="1">
    <citation type="submission" date="2020-04" db="EMBL/GenBank/DDBJ databases">
        <authorList>
            <person name="Alioto T."/>
            <person name="Alioto T."/>
            <person name="Gomez Garrido J."/>
        </authorList>
    </citation>
    <scope>NUCLEOTIDE SEQUENCE</scope>
    <source>
        <strain evidence="5">A484AB</strain>
    </source>
</reference>
<evidence type="ECO:0000256" key="2">
    <source>
        <dbReference type="ARBA" id="ARBA00022771"/>
    </source>
</evidence>
<keyword evidence="3" id="KW-0862">Zinc</keyword>
<dbReference type="Gene3D" id="6.20.210.20">
    <property type="entry name" value="THAP domain"/>
    <property type="match status" value="1"/>
</dbReference>
<evidence type="ECO:0000313" key="5">
    <source>
        <dbReference type="EMBL" id="CAB4033320.1"/>
    </source>
</evidence>
<gene>
    <name evidence="5" type="ORF">PACLA_8A039922</name>
</gene>
<feature type="non-terminal residue" evidence="5">
    <location>
        <position position="137"/>
    </location>
</feature>
<dbReference type="GO" id="GO:0043565">
    <property type="term" value="F:sequence-specific DNA binding"/>
    <property type="evidence" value="ECO:0007669"/>
    <property type="project" value="InterPro"/>
</dbReference>
<dbReference type="PANTHER" id="PTHR46600:SF11">
    <property type="entry name" value="THAP DOMAIN-CONTAINING PROTEIN 10"/>
    <property type="match status" value="1"/>
</dbReference>
<evidence type="ECO:0000313" key="6">
    <source>
        <dbReference type="Proteomes" id="UP001152795"/>
    </source>
</evidence>
<dbReference type="Proteomes" id="UP001152795">
    <property type="component" value="Unassembled WGS sequence"/>
</dbReference>
<evidence type="ECO:0000256" key="3">
    <source>
        <dbReference type="ARBA" id="ARBA00022833"/>
    </source>
</evidence>
<dbReference type="PROSITE" id="PS50950">
    <property type="entry name" value="ZF_THAP"/>
    <property type="match status" value="1"/>
</dbReference>
<name>A0A7D9JQF6_PARCT</name>
<dbReference type="InterPro" id="IPR026516">
    <property type="entry name" value="THAP1/10"/>
</dbReference>
<protein>
    <submittedName>
        <fullName evidence="5">THAP domain-containing 2-like</fullName>
    </submittedName>
</protein>
<accession>A0A7D9JQF6</accession>
<keyword evidence="2" id="KW-0863">Zinc-finger</keyword>
<proteinExistence type="predicted"/>
<keyword evidence="1" id="KW-0479">Metal-binding</keyword>
<dbReference type="Pfam" id="PF05485">
    <property type="entry name" value="THAP"/>
    <property type="match status" value="1"/>
</dbReference>
<dbReference type="AlphaFoldDB" id="A0A7D9JQF6"/>
<dbReference type="SMART" id="SM00980">
    <property type="entry name" value="THAP"/>
    <property type="match status" value="1"/>
</dbReference>
<evidence type="ECO:0000256" key="4">
    <source>
        <dbReference type="ARBA" id="ARBA00023125"/>
    </source>
</evidence>
<organism evidence="5 6">
    <name type="scientific">Paramuricea clavata</name>
    <name type="common">Red gorgonian</name>
    <name type="synonym">Violescent sea-whip</name>
    <dbReference type="NCBI Taxonomy" id="317549"/>
    <lineage>
        <taxon>Eukaryota</taxon>
        <taxon>Metazoa</taxon>
        <taxon>Cnidaria</taxon>
        <taxon>Anthozoa</taxon>
        <taxon>Octocorallia</taxon>
        <taxon>Malacalcyonacea</taxon>
        <taxon>Plexauridae</taxon>
        <taxon>Paramuricea</taxon>
    </lineage>
</organism>
<dbReference type="SUPFAM" id="SSF57716">
    <property type="entry name" value="Glucocorticoid receptor-like (DNA-binding domain)"/>
    <property type="match status" value="1"/>
</dbReference>
<sequence length="137" mass="15420">MTSKGESSHRGGKYCVAGKPNNVSCTNGQHTKEVSIHHFPNATKEPKRHTKWVKFVGKHRPGWNPSETSLCSSHFEDSCFEQNRIIAASLGIKDIYSWGIGKFSPLLFLVNLEYTCFYCFGDQVRVIPKSMPEVIAK</sequence>
<evidence type="ECO:0000256" key="1">
    <source>
        <dbReference type="ARBA" id="ARBA00022723"/>
    </source>
</evidence>
<dbReference type="OrthoDB" id="5982876at2759"/>
<dbReference type="InterPro" id="IPR038441">
    <property type="entry name" value="THAP_Znf_sf"/>
</dbReference>
<dbReference type="EMBL" id="CACRXK020019144">
    <property type="protein sequence ID" value="CAB4033320.1"/>
    <property type="molecule type" value="Genomic_DNA"/>
</dbReference>
<dbReference type="InterPro" id="IPR006612">
    <property type="entry name" value="THAP_Znf"/>
</dbReference>
<dbReference type="PANTHER" id="PTHR46600">
    <property type="entry name" value="THAP DOMAIN-CONTAINING"/>
    <property type="match status" value="1"/>
</dbReference>
<keyword evidence="6" id="KW-1185">Reference proteome</keyword>
<keyword evidence="4" id="KW-0238">DNA-binding</keyword>
<dbReference type="GO" id="GO:0008270">
    <property type="term" value="F:zinc ion binding"/>
    <property type="evidence" value="ECO:0007669"/>
    <property type="project" value="UniProtKB-KW"/>
</dbReference>